<feature type="region of interest" description="Disordered" evidence="1">
    <location>
        <begin position="125"/>
        <end position="144"/>
    </location>
</feature>
<dbReference type="Pfam" id="PF07929">
    <property type="entry name" value="PRiA4_ORF3"/>
    <property type="match status" value="1"/>
</dbReference>
<proteinExistence type="predicted"/>
<feature type="domain" description="Plasmid pRiA4b Orf3-like" evidence="2">
    <location>
        <begin position="22"/>
        <end position="131"/>
    </location>
</feature>
<dbReference type="InterPro" id="IPR024047">
    <property type="entry name" value="MM3350-like_sf"/>
</dbReference>
<name>A0ABP7EQS7_9GAMM</name>
<comment type="caution">
    <text evidence="3">The sequence shown here is derived from an EMBL/GenBank/DDBJ whole genome shotgun (WGS) entry which is preliminary data.</text>
</comment>
<evidence type="ECO:0000313" key="4">
    <source>
        <dbReference type="Proteomes" id="UP001501479"/>
    </source>
</evidence>
<accession>A0ABP7EQS7</accession>
<reference evidence="4" key="1">
    <citation type="journal article" date="2019" name="Int. J. Syst. Evol. Microbiol.">
        <title>The Global Catalogue of Microorganisms (GCM) 10K type strain sequencing project: providing services to taxonomists for standard genome sequencing and annotation.</title>
        <authorList>
            <consortium name="The Broad Institute Genomics Platform"/>
            <consortium name="The Broad Institute Genome Sequencing Center for Infectious Disease"/>
            <person name="Wu L."/>
            <person name="Ma J."/>
        </authorList>
    </citation>
    <scope>NUCLEOTIDE SEQUENCE [LARGE SCALE GENOMIC DNA]</scope>
    <source>
        <strain evidence="4">JCM 17329</strain>
    </source>
</reference>
<gene>
    <name evidence="3" type="ORF">GCM10022421_33360</name>
</gene>
<evidence type="ECO:0000256" key="1">
    <source>
        <dbReference type="SAM" id="MobiDB-lite"/>
    </source>
</evidence>
<dbReference type="SUPFAM" id="SSF159941">
    <property type="entry name" value="MM3350-like"/>
    <property type="match status" value="1"/>
</dbReference>
<sequence>MIITLSIRLVSGMYAQTDWGCELEIEESSSLHDLHDAIQAAVGFDNDHMYSFFISSEESGAERLHFDGEEYSLDDSIGSLLPLPEGKKLFYWFDFGDDWIFQVSPSPQQPGEARPNRHYPFVVAESGSKPEQYKGYDPAAEPEW</sequence>
<evidence type="ECO:0000259" key="2">
    <source>
        <dbReference type="Pfam" id="PF07929"/>
    </source>
</evidence>
<organism evidence="3 4">
    <name type="scientific">Oceanisphaera sediminis</name>
    <dbReference type="NCBI Taxonomy" id="981381"/>
    <lineage>
        <taxon>Bacteria</taxon>
        <taxon>Pseudomonadati</taxon>
        <taxon>Pseudomonadota</taxon>
        <taxon>Gammaproteobacteria</taxon>
        <taxon>Aeromonadales</taxon>
        <taxon>Aeromonadaceae</taxon>
        <taxon>Oceanisphaera</taxon>
    </lineage>
</organism>
<dbReference type="RefSeq" id="WP_344965908.1">
    <property type="nucleotide sequence ID" value="NZ_BAABDS010000051.1"/>
</dbReference>
<evidence type="ECO:0000313" key="3">
    <source>
        <dbReference type="EMBL" id="GAA3722060.1"/>
    </source>
</evidence>
<dbReference type="Gene3D" id="3.10.290.30">
    <property type="entry name" value="MM3350-like"/>
    <property type="match status" value="1"/>
</dbReference>
<dbReference type="InterPro" id="IPR012912">
    <property type="entry name" value="Plasmid_pRiA4b_Orf3-like"/>
</dbReference>
<dbReference type="Proteomes" id="UP001501479">
    <property type="component" value="Unassembled WGS sequence"/>
</dbReference>
<protein>
    <recommendedName>
        <fullName evidence="2">Plasmid pRiA4b Orf3-like domain-containing protein</fullName>
    </recommendedName>
</protein>
<dbReference type="EMBL" id="BAABDS010000051">
    <property type="protein sequence ID" value="GAA3722060.1"/>
    <property type="molecule type" value="Genomic_DNA"/>
</dbReference>
<keyword evidence="4" id="KW-1185">Reference proteome</keyword>